<dbReference type="Proteomes" id="UP000319801">
    <property type="component" value="Unassembled WGS sequence"/>
</dbReference>
<dbReference type="AlphaFoldDB" id="A0A556VWM2"/>
<protein>
    <submittedName>
        <fullName evidence="1">Uncharacterized protein</fullName>
    </submittedName>
</protein>
<accession>A0A556VWM2</accession>
<evidence type="ECO:0000313" key="2">
    <source>
        <dbReference type="Proteomes" id="UP000319801"/>
    </source>
</evidence>
<organism evidence="1 2">
    <name type="scientific">Bagarius yarrelli</name>
    <name type="common">Goonch</name>
    <name type="synonym">Bagrus yarrelli</name>
    <dbReference type="NCBI Taxonomy" id="175774"/>
    <lineage>
        <taxon>Eukaryota</taxon>
        <taxon>Metazoa</taxon>
        <taxon>Chordata</taxon>
        <taxon>Craniata</taxon>
        <taxon>Vertebrata</taxon>
        <taxon>Euteleostomi</taxon>
        <taxon>Actinopterygii</taxon>
        <taxon>Neopterygii</taxon>
        <taxon>Teleostei</taxon>
        <taxon>Ostariophysi</taxon>
        <taxon>Siluriformes</taxon>
        <taxon>Sisoridae</taxon>
        <taxon>Sisorinae</taxon>
        <taxon>Bagarius</taxon>
    </lineage>
</organism>
<keyword evidence="2" id="KW-1185">Reference proteome</keyword>
<name>A0A556VWM2_BAGYA</name>
<sequence>MRLFCLLDLRWSYSAGEPLRRTTACFRFVQLHRVTVDDLEQKFGRSTVETEEKITDDGLRDLNKGTEG</sequence>
<comment type="caution">
    <text evidence="1">The sequence shown here is derived from an EMBL/GenBank/DDBJ whole genome shotgun (WGS) entry which is preliminary data.</text>
</comment>
<evidence type="ECO:0000313" key="1">
    <source>
        <dbReference type="EMBL" id="TUG54632.1"/>
    </source>
</evidence>
<dbReference type="EMBL" id="VCAZ01000363">
    <property type="protein sequence ID" value="TUG54632.1"/>
    <property type="molecule type" value="Genomic_DNA"/>
</dbReference>
<reference evidence="1 2" key="1">
    <citation type="journal article" date="2019" name="Genome Biol. Evol.">
        <title>Whole-Genome Sequencing of the Giant Devil Catfish, Bagarius yarrelli.</title>
        <authorList>
            <person name="Jiang W."/>
            <person name="Lv Y."/>
            <person name="Cheng L."/>
            <person name="Yang K."/>
            <person name="Chao B."/>
            <person name="Wang X."/>
            <person name="Li Y."/>
            <person name="Pan X."/>
            <person name="You X."/>
            <person name="Zhang Y."/>
            <person name="Yang J."/>
            <person name="Li J."/>
            <person name="Zhang X."/>
            <person name="Liu S."/>
            <person name="Sun C."/>
            <person name="Yang J."/>
            <person name="Shi Q."/>
        </authorList>
    </citation>
    <scope>NUCLEOTIDE SEQUENCE [LARGE SCALE GENOMIC DNA]</scope>
    <source>
        <strain evidence="1">JWS20170419001</strain>
        <tissue evidence="1">Muscle</tissue>
    </source>
</reference>
<proteinExistence type="predicted"/>
<gene>
    <name evidence="1" type="ORF">Baya_16738</name>
</gene>